<dbReference type="InterPro" id="IPR024078">
    <property type="entry name" value="LmbE-like_dom_sf"/>
</dbReference>
<dbReference type="InterPro" id="IPR003737">
    <property type="entry name" value="GlcNAc_PI_deacetylase-related"/>
</dbReference>
<comment type="caution">
    <text evidence="2">The sequence shown here is derived from an EMBL/GenBank/DDBJ whole genome shotgun (WGS) entry which is preliminary data.</text>
</comment>
<reference evidence="2 3" key="1">
    <citation type="submission" date="2015-09" db="EMBL/GenBank/DDBJ databases">
        <title>Genome sequence of the marine flavobacterium Croceitalea dokdonensis DOKDO 023 that contains proton- and sodium-pumping rhodopsins.</title>
        <authorList>
            <person name="Kwon S.-K."/>
            <person name="Lee H.K."/>
            <person name="Kwak M.-J."/>
            <person name="Kim J.F."/>
        </authorList>
    </citation>
    <scope>NUCLEOTIDE SEQUENCE [LARGE SCALE GENOMIC DNA]</scope>
    <source>
        <strain evidence="2 3">DOKDO 023</strain>
    </source>
</reference>
<feature type="signal peptide" evidence="1">
    <location>
        <begin position="1"/>
        <end position="20"/>
    </location>
</feature>
<evidence type="ECO:0000313" key="2">
    <source>
        <dbReference type="EMBL" id="KPM33766.1"/>
    </source>
</evidence>
<dbReference type="RefSeq" id="WP_054557900.1">
    <property type="nucleotide sequence ID" value="NZ_LDJX01000001.1"/>
</dbReference>
<dbReference type="OrthoDB" id="9759749at2"/>
<dbReference type="PANTHER" id="PTHR12993">
    <property type="entry name" value="N-ACETYLGLUCOSAMINYL-PHOSPHATIDYLINOSITOL DE-N-ACETYLASE-RELATED"/>
    <property type="match status" value="1"/>
</dbReference>
<sequence>MQNIRAFACLLLLACTISTAQKPKQLGASEIYHEIKKLNFLGSALFVAAHPDDENTRLIAYLSNEVKANTTYLSLTRGDGGQNLIGPELRELLGMLRTQELLAARRVDGGQQRFTRANDFGFSKHPKETFTIWDKEKVLADVVWAIRQLKPDVIINRFDHRSAGSTHGHHTASAMLGFEAFDLANDPNSYPEQLVNVETWQPKRLFFNTSWWFYGSREKFEAADKSNLTKLDVGVFYPELGISNNEIASLASSQHLCQGFGRITTRGSQDDYVEFLKGEPLNGSTNLFEGINTSWSRIEGGKKIGNILHQIEANFNFKDPSAHVKDLVSAYILLQQVKDEHWKNRKSAHLKDIILACSGLFLEANASQASATPGETLDIDFELLNRSAADITLKSIAITNSKSKLQPKISLVNNDKQNLKLSFSIPKDTPYTNPYWLNTSGSLGLYEVEDTNLIGLPETPEAFTATFLLSFYGTDISFEKPVYHKYSKPDKGELFEPFVVLPKVTANFVDDVLIFANGEPKQVALAINAGKNDVTGMAALQIPKGWEVHPAAINFSISQKGETQTVYFEVTPPSGESEGFLYPKLTAEGKLFDKALIEITYDHIPKQSILLPAKAKVVRLNIQKSGENIGYIVGAGDKVPESLQQIGYNVQTINVSEIEAGSLDKYDGIVLGIRAYNVIEELKYKQSLLFEYVKNGGNMIVQYNTANRWRNQFENIAPYPLTLSRDRVTNEEATVTILAKDHPVVNFPNVIGSKDFEGWVQERGLYFPNAWDANFTPILSMNDEGESPKQGSLLIAPYGQGNYIYTGLSFFRELPAGVSGAYKLFANMLSLGKAKIEHEENIKG</sequence>
<dbReference type="GO" id="GO:0016811">
    <property type="term" value="F:hydrolase activity, acting on carbon-nitrogen (but not peptide) bonds, in linear amides"/>
    <property type="evidence" value="ECO:0007669"/>
    <property type="project" value="TreeGrafter"/>
</dbReference>
<feature type="chain" id="PRO_5006135231" evidence="1">
    <location>
        <begin position="21"/>
        <end position="844"/>
    </location>
</feature>
<dbReference type="Gene3D" id="3.40.50.10320">
    <property type="entry name" value="LmbE-like"/>
    <property type="match status" value="1"/>
</dbReference>
<name>A0A0P7AZN5_9FLAO</name>
<keyword evidence="3" id="KW-1185">Reference proteome</keyword>
<dbReference type="SUPFAM" id="SSF102588">
    <property type="entry name" value="LmbE-like"/>
    <property type="match status" value="1"/>
</dbReference>
<dbReference type="EMBL" id="LDJX01000001">
    <property type="protein sequence ID" value="KPM33766.1"/>
    <property type="molecule type" value="Genomic_DNA"/>
</dbReference>
<proteinExistence type="predicted"/>
<dbReference type="STRING" id="1300341.I595_672"/>
<accession>A0A0P7AZN5</accession>
<dbReference type="Pfam" id="PF02585">
    <property type="entry name" value="PIG-L"/>
    <property type="match status" value="1"/>
</dbReference>
<dbReference type="InterPro" id="IPR029062">
    <property type="entry name" value="Class_I_gatase-like"/>
</dbReference>
<evidence type="ECO:0000313" key="3">
    <source>
        <dbReference type="Proteomes" id="UP000050280"/>
    </source>
</evidence>
<dbReference type="AlphaFoldDB" id="A0A0P7AZN5"/>
<dbReference type="PATRIC" id="fig|1300341.3.peg.664"/>
<dbReference type="PANTHER" id="PTHR12993:SF11">
    <property type="entry name" value="N-ACETYLGLUCOSAMINYL-PHOSPHATIDYLINOSITOL DE-N-ACETYLASE"/>
    <property type="match status" value="1"/>
</dbReference>
<dbReference type="Proteomes" id="UP000050280">
    <property type="component" value="Unassembled WGS sequence"/>
</dbReference>
<evidence type="ECO:0000256" key="1">
    <source>
        <dbReference type="SAM" id="SignalP"/>
    </source>
</evidence>
<protein>
    <submittedName>
        <fullName evidence="2">LmbE family protein</fullName>
    </submittedName>
</protein>
<organism evidence="2 3">
    <name type="scientific">Croceitalea dokdonensis DOKDO 023</name>
    <dbReference type="NCBI Taxonomy" id="1300341"/>
    <lineage>
        <taxon>Bacteria</taxon>
        <taxon>Pseudomonadati</taxon>
        <taxon>Bacteroidota</taxon>
        <taxon>Flavobacteriia</taxon>
        <taxon>Flavobacteriales</taxon>
        <taxon>Flavobacteriaceae</taxon>
        <taxon>Croceitalea</taxon>
    </lineage>
</organism>
<dbReference type="SUPFAM" id="SSF52317">
    <property type="entry name" value="Class I glutamine amidotransferase-like"/>
    <property type="match status" value="1"/>
</dbReference>
<gene>
    <name evidence="2" type="ORF">I595_672</name>
</gene>
<keyword evidence="1" id="KW-0732">Signal</keyword>